<dbReference type="OrthoDB" id="7065652at2"/>
<evidence type="ECO:0000256" key="1">
    <source>
        <dbReference type="SAM" id="SignalP"/>
    </source>
</evidence>
<protein>
    <submittedName>
        <fullName evidence="2">Uncharacterized protein</fullName>
    </submittedName>
</protein>
<dbReference type="STRING" id="398579.Spea_1742"/>
<accession>A8H3C8</accession>
<dbReference type="EMBL" id="CP000851">
    <property type="protein sequence ID" value="ABV87065.1"/>
    <property type="molecule type" value="Genomic_DNA"/>
</dbReference>
<keyword evidence="1" id="KW-0732">Signal</keyword>
<feature type="signal peptide" evidence="1">
    <location>
        <begin position="1"/>
        <end position="30"/>
    </location>
</feature>
<name>A8H3C8_SHEPA</name>
<dbReference type="Proteomes" id="UP000002608">
    <property type="component" value="Chromosome"/>
</dbReference>
<dbReference type="HOGENOM" id="CLU_1991160_0_0_6"/>
<proteinExistence type="predicted"/>
<dbReference type="eggNOG" id="ENOG5031F2P">
    <property type="taxonomic scope" value="Bacteria"/>
</dbReference>
<evidence type="ECO:0000313" key="3">
    <source>
        <dbReference type="Proteomes" id="UP000002608"/>
    </source>
</evidence>
<gene>
    <name evidence="2" type="ordered locus">Spea_1742</name>
</gene>
<evidence type="ECO:0000313" key="2">
    <source>
        <dbReference type="EMBL" id="ABV87065.1"/>
    </source>
</evidence>
<organism evidence="2 3">
    <name type="scientific">Shewanella pealeana (strain ATCC 700345 / ANG-SQ1)</name>
    <dbReference type="NCBI Taxonomy" id="398579"/>
    <lineage>
        <taxon>Bacteria</taxon>
        <taxon>Pseudomonadati</taxon>
        <taxon>Pseudomonadota</taxon>
        <taxon>Gammaproteobacteria</taxon>
        <taxon>Alteromonadales</taxon>
        <taxon>Shewanellaceae</taxon>
        <taxon>Shewanella</taxon>
    </lineage>
</organism>
<reference evidence="2 3" key="1">
    <citation type="submission" date="2007-10" db="EMBL/GenBank/DDBJ databases">
        <title>Complete sequence of Shewanella pealeana ATCC 700345.</title>
        <authorList>
            <consortium name="US DOE Joint Genome Institute"/>
            <person name="Copeland A."/>
            <person name="Lucas S."/>
            <person name="Lapidus A."/>
            <person name="Barry K."/>
            <person name="Glavina del Rio T."/>
            <person name="Dalin E."/>
            <person name="Tice H."/>
            <person name="Pitluck S."/>
            <person name="Chertkov O."/>
            <person name="Brettin T."/>
            <person name="Bruce D."/>
            <person name="Detter J.C."/>
            <person name="Han C."/>
            <person name="Schmutz J."/>
            <person name="Larimer F."/>
            <person name="Land M."/>
            <person name="Hauser L."/>
            <person name="Kyrpides N."/>
            <person name="Kim E."/>
            <person name="Zhao J.-S.Z."/>
            <person name="Manno D."/>
            <person name="Hawari J."/>
            <person name="Richardson P."/>
        </authorList>
    </citation>
    <scope>NUCLEOTIDE SEQUENCE [LARGE SCALE GENOMIC DNA]</scope>
    <source>
        <strain evidence="3">ATCC 700345 / ANG-SQ1</strain>
    </source>
</reference>
<dbReference type="AlphaFoldDB" id="A8H3C8"/>
<dbReference type="KEGG" id="spl:Spea_1742"/>
<keyword evidence="3" id="KW-1185">Reference proteome</keyword>
<sequence length="135" mass="14677">MATGITAVKWLYLTGLIAGIFAVSAFSALAAQEESKADQTKTLPLLFKGESIQAISENHFRVKVSYSEAVKARCIGFAGKEPVAIDSVVVIPPYGVANMIIKDDDQPVDSAQCWITSTREQDLNNDYIKHDNIEG</sequence>
<feature type="chain" id="PRO_5002720648" evidence="1">
    <location>
        <begin position="31"/>
        <end position="135"/>
    </location>
</feature>
<dbReference type="RefSeq" id="WP_012154985.1">
    <property type="nucleotide sequence ID" value="NC_009901.1"/>
</dbReference>